<sequence>MDPMRMSRNEMMNGYNIKLSTSNNNPHPAVKVGKSPNFEKDSSNSPPNKRRDMAKSLVMQSTPMPDSSVNSNDATSNETSFPASGTKQGSNATDLPYAKSPKKMCDVSTSKTQTQAKKKPDQPNLSSIIPDPLQNVRHNHQKELLLQYKTLKEQRDRQKQLDKQSLAMSQKSQDSSPCLQQEQGHKQRDHYLKENQPQHQPLQQSQVIGQQQHMQQHQQNVIDHQRQLNHLRFVQQQQLQAQYSTKMTSSQHVPHPSTVQQPHMPYSQMTQKQQVQLPHFPQQQIMMSSSHCSSGSGNQQQAAMNFGSTIGCPSQILLPQNQQSMNQSCQQGESKKDEDPLMMLFDNF</sequence>
<feature type="region of interest" description="Disordered" evidence="1">
    <location>
        <begin position="1"/>
        <end position="135"/>
    </location>
</feature>
<dbReference type="AlphaFoldDB" id="A0A7S0BY77"/>
<evidence type="ECO:0000256" key="1">
    <source>
        <dbReference type="SAM" id="MobiDB-lite"/>
    </source>
</evidence>
<organism evidence="2">
    <name type="scientific">Proboscia inermis</name>
    <dbReference type="NCBI Taxonomy" id="420281"/>
    <lineage>
        <taxon>Eukaryota</taxon>
        <taxon>Sar</taxon>
        <taxon>Stramenopiles</taxon>
        <taxon>Ochrophyta</taxon>
        <taxon>Bacillariophyta</taxon>
        <taxon>Coscinodiscophyceae</taxon>
        <taxon>Rhizosoleniophycidae</taxon>
        <taxon>Rhizosoleniales</taxon>
        <taxon>Rhizosoleniaceae</taxon>
        <taxon>Proboscia</taxon>
    </lineage>
</organism>
<name>A0A7S0BY77_9STRA</name>
<reference evidence="2" key="1">
    <citation type="submission" date="2021-01" db="EMBL/GenBank/DDBJ databases">
        <authorList>
            <person name="Corre E."/>
            <person name="Pelletier E."/>
            <person name="Niang G."/>
            <person name="Scheremetjew M."/>
            <person name="Finn R."/>
            <person name="Kale V."/>
            <person name="Holt S."/>
            <person name="Cochrane G."/>
            <person name="Meng A."/>
            <person name="Brown T."/>
            <person name="Cohen L."/>
        </authorList>
    </citation>
    <scope>NUCLEOTIDE SEQUENCE</scope>
    <source>
        <strain evidence="2">CCAP1064/1</strain>
    </source>
</reference>
<dbReference type="EMBL" id="HBEL01006535">
    <property type="protein sequence ID" value="CAD8407021.1"/>
    <property type="molecule type" value="Transcribed_RNA"/>
</dbReference>
<proteinExistence type="predicted"/>
<feature type="compositionally biased region" description="Polar residues" evidence="1">
    <location>
        <begin position="58"/>
        <end position="93"/>
    </location>
</feature>
<accession>A0A7S0BY77</accession>
<feature type="compositionally biased region" description="Polar residues" evidence="1">
    <location>
        <begin position="166"/>
        <end position="182"/>
    </location>
</feature>
<feature type="compositionally biased region" description="Low complexity" evidence="1">
    <location>
        <begin position="197"/>
        <end position="219"/>
    </location>
</feature>
<protein>
    <submittedName>
        <fullName evidence="2">Uncharacterized protein</fullName>
    </submittedName>
</protein>
<gene>
    <name evidence="2" type="ORF">PINE0816_LOCUS3138</name>
</gene>
<feature type="compositionally biased region" description="Basic and acidic residues" evidence="1">
    <location>
        <begin position="183"/>
        <end position="193"/>
    </location>
</feature>
<feature type="region of interest" description="Disordered" evidence="1">
    <location>
        <begin position="155"/>
        <end position="222"/>
    </location>
</feature>
<evidence type="ECO:0000313" key="2">
    <source>
        <dbReference type="EMBL" id="CAD8407021.1"/>
    </source>
</evidence>